<sequence>MAPTGTSACPGCGAVLAESGGATHRYLTSSAACFAAYGVVSARAYEDPARRRVHQLAVDAWAVQHPGAPSRVTDQSVALHLMTLYLFLEEGVEPEQGPALHRSMVARRIAYEHLEPPADRGDVTVVTPVSATTTTEHIGAVRLWAKSAWRAWSPHHRQVREWVDAWRGRGSRPRG</sequence>
<protein>
    <submittedName>
        <fullName evidence="1">Uncharacterized protein</fullName>
    </submittedName>
</protein>
<reference evidence="1" key="1">
    <citation type="submission" date="2020-02" db="EMBL/GenBank/DDBJ databases">
        <authorList>
            <person name="Meier V. D."/>
        </authorList>
    </citation>
    <scope>NUCLEOTIDE SEQUENCE</scope>
    <source>
        <strain evidence="1">AVDCRST_MAG79</strain>
    </source>
</reference>
<evidence type="ECO:0000313" key="1">
    <source>
        <dbReference type="EMBL" id="CAA9529684.1"/>
    </source>
</evidence>
<organism evidence="1">
    <name type="scientific">uncultured Thermoleophilia bacterium</name>
    <dbReference type="NCBI Taxonomy" id="1497501"/>
    <lineage>
        <taxon>Bacteria</taxon>
        <taxon>Bacillati</taxon>
        <taxon>Actinomycetota</taxon>
        <taxon>Thermoleophilia</taxon>
        <taxon>environmental samples</taxon>
    </lineage>
</organism>
<dbReference type="AlphaFoldDB" id="A0A6J4TRL2"/>
<gene>
    <name evidence="1" type="ORF">AVDCRST_MAG79-800</name>
</gene>
<proteinExistence type="predicted"/>
<dbReference type="Pfam" id="PF19371">
    <property type="entry name" value="DUF5946"/>
    <property type="match status" value="1"/>
</dbReference>
<name>A0A6J4TRL2_9ACTN</name>
<accession>A0A6J4TRL2</accession>
<dbReference type="InterPro" id="IPR045990">
    <property type="entry name" value="DUF5946"/>
</dbReference>
<dbReference type="EMBL" id="CADCWC010000153">
    <property type="protein sequence ID" value="CAA9529684.1"/>
    <property type="molecule type" value="Genomic_DNA"/>
</dbReference>